<evidence type="ECO:0000256" key="1">
    <source>
        <dbReference type="ARBA" id="ARBA00001913"/>
    </source>
</evidence>
<evidence type="ECO:0000256" key="4">
    <source>
        <dbReference type="ARBA" id="ARBA00022553"/>
    </source>
</evidence>
<proteinExistence type="predicted"/>
<evidence type="ECO:0000256" key="13">
    <source>
        <dbReference type="ARBA" id="ARBA00024531"/>
    </source>
</evidence>
<evidence type="ECO:0000256" key="10">
    <source>
        <dbReference type="ARBA" id="ARBA00022989"/>
    </source>
</evidence>
<organism evidence="18 19">
    <name type="scientific">Trichobilharzia regenti</name>
    <name type="common">Nasal bird schistosome</name>
    <dbReference type="NCBI Taxonomy" id="157069"/>
    <lineage>
        <taxon>Eukaryota</taxon>
        <taxon>Metazoa</taxon>
        <taxon>Spiralia</taxon>
        <taxon>Lophotrochozoa</taxon>
        <taxon>Platyhelminthes</taxon>
        <taxon>Trematoda</taxon>
        <taxon>Digenea</taxon>
        <taxon>Strigeidida</taxon>
        <taxon>Schistosomatoidea</taxon>
        <taxon>Schistosomatidae</taxon>
        <taxon>Trichobilharzia</taxon>
    </lineage>
</organism>
<evidence type="ECO:0000256" key="16">
    <source>
        <dbReference type="SAM" id="Phobius"/>
    </source>
</evidence>
<reference evidence="18" key="1">
    <citation type="submission" date="2022-06" db="EMBL/GenBank/DDBJ databases">
        <authorList>
            <person name="Berger JAMES D."/>
            <person name="Berger JAMES D."/>
        </authorList>
    </citation>
    <scope>NUCLEOTIDE SEQUENCE [LARGE SCALE GENOMIC DNA]</scope>
</reference>
<keyword evidence="10 16" id="KW-1133">Transmembrane helix</keyword>
<feature type="region of interest" description="Disordered" evidence="15">
    <location>
        <begin position="678"/>
        <end position="702"/>
    </location>
</feature>
<dbReference type="CDD" id="cd00519">
    <property type="entry name" value="Lipase_3"/>
    <property type="match status" value="1"/>
</dbReference>
<dbReference type="WBParaSite" id="TREG1_11120.1">
    <property type="protein sequence ID" value="TREG1_11120.1"/>
    <property type="gene ID" value="TREG1_11120"/>
</dbReference>
<dbReference type="InterPro" id="IPR029058">
    <property type="entry name" value="AB_hydrolase_fold"/>
</dbReference>
<keyword evidence="3" id="KW-1003">Cell membrane</keyword>
<evidence type="ECO:0000256" key="8">
    <source>
        <dbReference type="ARBA" id="ARBA00022837"/>
    </source>
</evidence>
<evidence type="ECO:0000256" key="12">
    <source>
        <dbReference type="ARBA" id="ARBA00023136"/>
    </source>
</evidence>
<dbReference type="SUPFAM" id="SSF53474">
    <property type="entry name" value="alpha/beta-Hydrolases"/>
    <property type="match status" value="1"/>
</dbReference>
<comment type="cofactor">
    <cofactor evidence="1">
        <name>Ca(2+)</name>
        <dbReference type="ChEBI" id="CHEBI:29108"/>
    </cofactor>
</comment>
<reference evidence="19" key="2">
    <citation type="submission" date="2023-11" db="UniProtKB">
        <authorList>
            <consortium name="WormBaseParasite"/>
        </authorList>
    </citation>
    <scope>IDENTIFICATION</scope>
</reference>
<feature type="transmembrane region" description="Helical" evidence="16">
    <location>
        <begin position="55"/>
        <end position="76"/>
    </location>
</feature>
<feature type="region of interest" description="Disordered" evidence="15">
    <location>
        <begin position="636"/>
        <end position="657"/>
    </location>
</feature>
<keyword evidence="6" id="KW-0479">Metal-binding</keyword>
<comment type="subcellular location">
    <subcellularLocation>
        <location evidence="2">Cell membrane</location>
        <topology evidence="2">Multi-pass membrane protein</topology>
    </subcellularLocation>
</comment>
<feature type="compositionally biased region" description="Low complexity" evidence="15">
    <location>
        <begin position="683"/>
        <end position="694"/>
    </location>
</feature>
<dbReference type="PANTHER" id="PTHR45792:SF8">
    <property type="entry name" value="DIACYLGLYCEROL LIPASE-ALPHA"/>
    <property type="match status" value="1"/>
</dbReference>
<keyword evidence="11" id="KW-0443">Lipid metabolism</keyword>
<evidence type="ECO:0000259" key="17">
    <source>
        <dbReference type="Pfam" id="PF01764"/>
    </source>
</evidence>
<feature type="transmembrane region" description="Helical" evidence="16">
    <location>
        <begin position="131"/>
        <end position="156"/>
    </location>
</feature>
<dbReference type="InterPro" id="IPR002921">
    <property type="entry name" value="Fungal_lipase-type"/>
</dbReference>
<keyword evidence="12 16" id="KW-0472">Membrane</keyword>
<dbReference type="Pfam" id="PF01764">
    <property type="entry name" value="Lipase_3"/>
    <property type="match status" value="1"/>
</dbReference>
<evidence type="ECO:0000256" key="14">
    <source>
        <dbReference type="ARBA" id="ARBA00026104"/>
    </source>
</evidence>
<evidence type="ECO:0000256" key="11">
    <source>
        <dbReference type="ARBA" id="ARBA00023098"/>
    </source>
</evidence>
<dbReference type="GO" id="GO:0005886">
    <property type="term" value="C:plasma membrane"/>
    <property type="evidence" value="ECO:0007669"/>
    <property type="project" value="UniProtKB-SubCell"/>
</dbReference>
<dbReference type="AlphaFoldDB" id="A0AA85IPH8"/>
<dbReference type="PANTHER" id="PTHR45792">
    <property type="entry name" value="DIACYLGLYCEROL LIPASE HOMOLOG-RELATED"/>
    <property type="match status" value="1"/>
</dbReference>
<keyword evidence="8" id="KW-0106">Calcium</keyword>
<feature type="domain" description="Fungal lipase-type" evidence="17">
    <location>
        <begin position="408"/>
        <end position="546"/>
    </location>
</feature>
<dbReference type="InterPro" id="IPR052214">
    <property type="entry name" value="DAG_Lipase-Related"/>
</dbReference>
<keyword evidence="4" id="KW-0597">Phosphoprotein</keyword>
<evidence type="ECO:0000256" key="7">
    <source>
        <dbReference type="ARBA" id="ARBA00022801"/>
    </source>
</evidence>
<feature type="transmembrane region" description="Helical" evidence="16">
    <location>
        <begin position="96"/>
        <end position="119"/>
    </location>
</feature>
<dbReference type="GO" id="GO:0016298">
    <property type="term" value="F:lipase activity"/>
    <property type="evidence" value="ECO:0007669"/>
    <property type="project" value="TreeGrafter"/>
</dbReference>
<evidence type="ECO:0000256" key="9">
    <source>
        <dbReference type="ARBA" id="ARBA00022963"/>
    </source>
</evidence>
<evidence type="ECO:0000256" key="2">
    <source>
        <dbReference type="ARBA" id="ARBA00004651"/>
    </source>
</evidence>
<dbReference type="GO" id="GO:0046872">
    <property type="term" value="F:metal ion binding"/>
    <property type="evidence" value="ECO:0007669"/>
    <property type="project" value="UniProtKB-KW"/>
</dbReference>
<keyword evidence="18" id="KW-1185">Reference proteome</keyword>
<dbReference type="Gene3D" id="3.40.50.1820">
    <property type="entry name" value="alpha/beta hydrolase"/>
    <property type="match status" value="1"/>
</dbReference>
<evidence type="ECO:0000256" key="3">
    <source>
        <dbReference type="ARBA" id="ARBA00022475"/>
    </source>
</evidence>
<feature type="transmembrane region" description="Helical" evidence="16">
    <location>
        <begin position="26"/>
        <end position="43"/>
    </location>
</feature>
<evidence type="ECO:0000313" key="18">
    <source>
        <dbReference type="Proteomes" id="UP000050795"/>
    </source>
</evidence>
<keyword evidence="5 16" id="KW-0812">Transmembrane</keyword>
<dbReference type="EC" id="3.1.1.116" evidence="14"/>
<keyword evidence="7" id="KW-0378">Hydrolase</keyword>
<accession>A0AA85IPH8</accession>
<sequence length="858" mass="96579">MPALVFLGRAWAFASDDFVCTGLSNFLLRLSCVCIMAVPLLLAKNISACFSGIASRVFCIAMFVVMAVLLILDALLSMFSSKGGVMDTNLRRNVSHVLGTVCLFSLVLLVLNCVNLYFAYNAYNLCEIQIIDCYVAGNAISVAHVIGFILFLLLHYREAGAFWGQLANDPNVFKQGCLHPDVNLSTKQSVMLNKRKSFQRNLRILGVFRRSPRFKTDQTLVQTEERVITSAAALFSEIFYDVDLVASDIVAGLILLRWQTKQWVGCGHRIPLSLIHQDTSPSDLNLYTVRKDDQTPDMWLDIHRIYRVAEFVTAIYGKLLYYSMNLGIPGSTCRLYRHLPCCINSCNRPSPEQSQLSCCICSGHTCDLAAILEFTSLREDQFVKLSYENSVHQTPYFVAIDDCSQCIVISVRGTLSFEDTIVDLLYDGVRLDEVEKFIELKTGTRPCFIGHRGMVERSRYLYNCLLTDRTIDIALNRKPNYKLVVCGHSLGAGIASFLSVFLRCTYPDVKGYAFSAPLGMMNQELADYCKPFLLSIIYGYDIFARMNRSTMSDFKWRLLDALSACKVPKHRLLSRGLFVCLRRYLFKWCFPDCFPRESVTTVGSDTLLLDTTTQERLIQSIPQLAHDDNEMRVCLSSQENSSNSASASTYRSVQSNRFRPGPRSLLCWINPDSVLPQPQTNIQSTESTSQVQSSNDKADLSTTDELHSCQSYDLSDGVFGGLVLHLVDVDLDQSDDDDSSTSPMMNENSFKEDVKDGRKIHNSGLERLLSAKSSRKNSCCKSHRETRRTISAVWSNPQQFKTILVHPQMLIHHLPDRMLKAVECLRRTVLLVSTDSSENSGMNGLKTCDFIRKLNNVS</sequence>
<name>A0AA85IPH8_TRIRE</name>
<evidence type="ECO:0000256" key="5">
    <source>
        <dbReference type="ARBA" id="ARBA00022692"/>
    </source>
</evidence>
<evidence type="ECO:0000313" key="19">
    <source>
        <dbReference type="WBParaSite" id="TREG1_11120.1"/>
    </source>
</evidence>
<protein>
    <recommendedName>
        <fullName evidence="14">sn-1-specific diacylglycerol lipase</fullName>
        <ecNumber evidence="14">3.1.1.116</ecNumber>
    </recommendedName>
</protein>
<dbReference type="GO" id="GO:0016042">
    <property type="term" value="P:lipid catabolic process"/>
    <property type="evidence" value="ECO:0007669"/>
    <property type="project" value="UniProtKB-KW"/>
</dbReference>
<keyword evidence="9" id="KW-0442">Lipid degradation</keyword>
<feature type="compositionally biased region" description="Low complexity" evidence="15">
    <location>
        <begin position="636"/>
        <end position="648"/>
    </location>
</feature>
<comment type="catalytic activity">
    <reaction evidence="13">
        <text>a 1,2-diacyl-sn-glycerol + H2O = a 2-acylglycerol + a fatty acid + H(+)</text>
        <dbReference type="Rhea" id="RHEA:33275"/>
        <dbReference type="ChEBI" id="CHEBI:15377"/>
        <dbReference type="ChEBI" id="CHEBI:15378"/>
        <dbReference type="ChEBI" id="CHEBI:17389"/>
        <dbReference type="ChEBI" id="CHEBI:17815"/>
        <dbReference type="ChEBI" id="CHEBI:28868"/>
        <dbReference type="EC" id="3.1.1.116"/>
    </reaction>
    <physiologicalReaction direction="left-to-right" evidence="13">
        <dbReference type="Rhea" id="RHEA:33276"/>
    </physiologicalReaction>
</comment>
<evidence type="ECO:0000256" key="15">
    <source>
        <dbReference type="SAM" id="MobiDB-lite"/>
    </source>
</evidence>
<evidence type="ECO:0000256" key="6">
    <source>
        <dbReference type="ARBA" id="ARBA00022723"/>
    </source>
</evidence>
<dbReference type="Proteomes" id="UP000050795">
    <property type="component" value="Unassembled WGS sequence"/>
</dbReference>